<organism evidence="1 2">
    <name type="scientific">Rhypophila decipiens</name>
    <dbReference type="NCBI Taxonomy" id="261697"/>
    <lineage>
        <taxon>Eukaryota</taxon>
        <taxon>Fungi</taxon>
        <taxon>Dikarya</taxon>
        <taxon>Ascomycota</taxon>
        <taxon>Pezizomycotina</taxon>
        <taxon>Sordariomycetes</taxon>
        <taxon>Sordariomycetidae</taxon>
        <taxon>Sordariales</taxon>
        <taxon>Naviculisporaceae</taxon>
        <taxon>Rhypophila</taxon>
    </lineage>
</organism>
<evidence type="ECO:0000313" key="1">
    <source>
        <dbReference type="EMBL" id="KAK4212757.1"/>
    </source>
</evidence>
<sequence length="260" mass="28935">MIVSIAAKILGAQCNEPAVSCHYLPPFGLCRVFRGVLLMMLQRPVAVWFVEKVEVHGCCGLPPKQIHKPGPAPARTTWEMNKHCYEFMSPAASAIGRSFSNKGAATAEPTVISNGRGTKNHANKQAMLRRVYLENTSSAGGNGIPMDWALGVHAQWHMQHLRGYRVCLRLKLACCPSAMDWMGTVPLHMDGTCKLRVDDVNASRRIFVGGGSPILLQLHFDAHEVQWRLAARRRLLRGWVLWLEIASKNYNLKLASNPPY</sequence>
<accession>A0AAN6YB18</accession>
<reference evidence="1" key="1">
    <citation type="journal article" date="2023" name="Mol. Phylogenet. Evol.">
        <title>Genome-scale phylogeny and comparative genomics of the fungal order Sordariales.</title>
        <authorList>
            <person name="Hensen N."/>
            <person name="Bonometti L."/>
            <person name="Westerberg I."/>
            <person name="Brannstrom I.O."/>
            <person name="Guillou S."/>
            <person name="Cros-Aarteil S."/>
            <person name="Calhoun S."/>
            <person name="Haridas S."/>
            <person name="Kuo A."/>
            <person name="Mondo S."/>
            <person name="Pangilinan J."/>
            <person name="Riley R."/>
            <person name="LaButti K."/>
            <person name="Andreopoulos B."/>
            <person name="Lipzen A."/>
            <person name="Chen C."/>
            <person name="Yan M."/>
            <person name="Daum C."/>
            <person name="Ng V."/>
            <person name="Clum A."/>
            <person name="Steindorff A."/>
            <person name="Ohm R.A."/>
            <person name="Martin F."/>
            <person name="Silar P."/>
            <person name="Natvig D.O."/>
            <person name="Lalanne C."/>
            <person name="Gautier V."/>
            <person name="Ament-Velasquez S.L."/>
            <person name="Kruys A."/>
            <person name="Hutchinson M.I."/>
            <person name="Powell A.J."/>
            <person name="Barry K."/>
            <person name="Miller A.N."/>
            <person name="Grigoriev I.V."/>
            <person name="Debuchy R."/>
            <person name="Gladieux P."/>
            <person name="Hiltunen Thoren M."/>
            <person name="Johannesson H."/>
        </authorList>
    </citation>
    <scope>NUCLEOTIDE SEQUENCE</scope>
    <source>
        <strain evidence="1">PSN293</strain>
    </source>
</reference>
<dbReference type="EMBL" id="MU858121">
    <property type="protein sequence ID" value="KAK4212757.1"/>
    <property type="molecule type" value="Genomic_DNA"/>
</dbReference>
<evidence type="ECO:0000313" key="2">
    <source>
        <dbReference type="Proteomes" id="UP001301769"/>
    </source>
</evidence>
<reference evidence="1" key="2">
    <citation type="submission" date="2023-05" db="EMBL/GenBank/DDBJ databases">
        <authorList>
            <consortium name="Lawrence Berkeley National Laboratory"/>
            <person name="Steindorff A."/>
            <person name="Hensen N."/>
            <person name="Bonometti L."/>
            <person name="Westerberg I."/>
            <person name="Brannstrom I.O."/>
            <person name="Guillou S."/>
            <person name="Cros-Aarteil S."/>
            <person name="Calhoun S."/>
            <person name="Haridas S."/>
            <person name="Kuo A."/>
            <person name="Mondo S."/>
            <person name="Pangilinan J."/>
            <person name="Riley R."/>
            <person name="Labutti K."/>
            <person name="Andreopoulos B."/>
            <person name="Lipzen A."/>
            <person name="Chen C."/>
            <person name="Yanf M."/>
            <person name="Daum C."/>
            <person name="Ng V."/>
            <person name="Clum A."/>
            <person name="Ohm R."/>
            <person name="Martin F."/>
            <person name="Silar P."/>
            <person name="Natvig D."/>
            <person name="Lalanne C."/>
            <person name="Gautier V."/>
            <person name="Ament-Velasquez S.L."/>
            <person name="Kruys A."/>
            <person name="Hutchinson M.I."/>
            <person name="Powell A.J."/>
            <person name="Barry K."/>
            <person name="Miller A.N."/>
            <person name="Grigoriev I.V."/>
            <person name="Debuchy R."/>
            <person name="Gladieux P."/>
            <person name="Thoren M.H."/>
            <person name="Johannesson H."/>
        </authorList>
    </citation>
    <scope>NUCLEOTIDE SEQUENCE</scope>
    <source>
        <strain evidence="1">PSN293</strain>
    </source>
</reference>
<dbReference type="AlphaFoldDB" id="A0AAN6YB18"/>
<gene>
    <name evidence="1" type="ORF">QBC37DRAFT_483583</name>
</gene>
<protein>
    <submittedName>
        <fullName evidence="1">Uncharacterized protein</fullName>
    </submittedName>
</protein>
<keyword evidence="2" id="KW-1185">Reference proteome</keyword>
<dbReference type="Proteomes" id="UP001301769">
    <property type="component" value="Unassembled WGS sequence"/>
</dbReference>
<comment type="caution">
    <text evidence="1">The sequence shown here is derived from an EMBL/GenBank/DDBJ whole genome shotgun (WGS) entry which is preliminary data.</text>
</comment>
<proteinExistence type="predicted"/>
<name>A0AAN6YB18_9PEZI</name>